<gene>
    <name evidence="2" type="ORF">CBM2589_B230083</name>
</gene>
<proteinExistence type="predicted"/>
<evidence type="ECO:0000313" key="2">
    <source>
        <dbReference type="EMBL" id="SOY50684.1"/>
    </source>
</evidence>
<comment type="caution">
    <text evidence="2">The sequence shown here is derived from an EMBL/GenBank/DDBJ whole genome shotgun (WGS) entry which is preliminary data.</text>
</comment>
<reference evidence="2" key="1">
    <citation type="submission" date="2018-01" db="EMBL/GenBank/DDBJ databases">
        <authorList>
            <person name="Clerissi C."/>
        </authorList>
    </citation>
    <scope>NUCLEOTIDE SEQUENCE</scope>
    <source>
        <strain evidence="2">Cupriavidus taiwanensis STM 3521</strain>
    </source>
</reference>
<organism evidence="2">
    <name type="scientific">Cupriavidus taiwanensis</name>
    <dbReference type="NCBI Taxonomy" id="164546"/>
    <lineage>
        <taxon>Bacteria</taxon>
        <taxon>Pseudomonadati</taxon>
        <taxon>Pseudomonadota</taxon>
        <taxon>Betaproteobacteria</taxon>
        <taxon>Burkholderiales</taxon>
        <taxon>Burkholderiaceae</taxon>
        <taxon>Cupriavidus</taxon>
    </lineage>
</organism>
<evidence type="ECO:0000259" key="1">
    <source>
        <dbReference type="Pfam" id="PF15579"/>
    </source>
</evidence>
<dbReference type="Pfam" id="PF15579">
    <property type="entry name" value="Imm52"/>
    <property type="match status" value="1"/>
</dbReference>
<dbReference type="InterPro" id="IPR028969">
    <property type="entry name" value="Imm52"/>
</dbReference>
<feature type="domain" description="Immunity protein 52" evidence="1">
    <location>
        <begin position="27"/>
        <end position="236"/>
    </location>
</feature>
<dbReference type="Proteomes" id="UP000256297">
    <property type="component" value="Chromosome CBM2589_b"/>
</dbReference>
<dbReference type="AlphaFoldDB" id="A0A375BQR0"/>
<accession>A0A375BQR0</accession>
<sequence length="242" mass="26872">MSHELELQFRTFPGQRLHLVDHLVMVRRLIQKLGAEDALLGESAWYLSGETKDDSYRYQVFGGQGPTTAALAVLKREQEGKEVVKSFAIWNGQLENEKGASIAYYFDRTDGSTSGLRLTLGAKPSTSRLGPWTTVARILSETVKIWQPVIATIDTRNYNGVFLDRPRAGWMLYLPTILTGQQVPEARALVSVLNGDNKQMGTIVVSVVDGPFSGSNPEHVRVANAIEVRLVDQDLLPRYADL</sequence>
<dbReference type="EMBL" id="OFSP01000016">
    <property type="protein sequence ID" value="SOY50684.1"/>
    <property type="molecule type" value="Genomic_DNA"/>
</dbReference>
<protein>
    <recommendedName>
        <fullName evidence="1">Immunity protein 52 domain-containing protein</fullName>
    </recommendedName>
</protein>
<dbReference type="RefSeq" id="WP_116337887.1">
    <property type="nucleotide sequence ID" value="NZ_LT976856.1"/>
</dbReference>
<name>A0A375BQR0_9BURK</name>